<dbReference type="InterPro" id="IPR036291">
    <property type="entry name" value="NAD(P)-bd_dom_sf"/>
</dbReference>
<keyword evidence="2" id="KW-0560">Oxidoreductase</keyword>
<evidence type="ECO:0000256" key="2">
    <source>
        <dbReference type="ARBA" id="ARBA00023002"/>
    </source>
</evidence>
<evidence type="ECO:0000256" key="4">
    <source>
        <dbReference type="PIRSR" id="PIRSR000103-1"/>
    </source>
</evidence>
<dbReference type="SUPFAM" id="SSF51735">
    <property type="entry name" value="NAD(P)-binding Rossmann-fold domains"/>
    <property type="match status" value="1"/>
</dbReference>
<reference evidence="7 8" key="1">
    <citation type="submission" date="2020-05" db="EMBL/GenBank/DDBJ databases">
        <authorList>
            <person name="Li K."/>
        </authorList>
    </citation>
    <scope>NUCLEOTIDE SEQUENCE [LARGE SCALE GENOMIC DNA]</scope>
    <source>
        <strain evidence="8">jing01</strain>
    </source>
</reference>
<dbReference type="RefSeq" id="WP_171159432.1">
    <property type="nucleotide sequence ID" value="NZ_CP053189.1"/>
</dbReference>
<evidence type="ECO:0000256" key="3">
    <source>
        <dbReference type="ARBA" id="ARBA00023027"/>
    </source>
</evidence>
<organism evidence="7 8">
    <name type="scientific">Streptomyces argyrophylli</name>
    <dbReference type="NCBI Taxonomy" id="2726118"/>
    <lineage>
        <taxon>Bacteria</taxon>
        <taxon>Bacillati</taxon>
        <taxon>Actinomycetota</taxon>
        <taxon>Actinomycetes</taxon>
        <taxon>Kitasatosporales</taxon>
        <taxon>Streptomycetaceae</taxon>
        <taxon>Streptomyces</taxon>
    </lineage>
</organism>
<dbReference type="KEGG" id="sarg:HKX69_35000"/>
<dbReference type="PROSITE" id="PS00895">
    <property type="entry name" value="3_HYDROXYISOBUT_DH"/>
    <property type="match status" value="1"/>
</dbReference>
<dbReference type="AlphaFoldDB" id="A0A6M4PTT6"/>
<sequence>MTTISFIGLGTMGAPMALNLLRSGFDVVGYNRSPARVAKFVAAGGRGALSVAEAVTDSDVVITMLPDSPDVTSVYTGPDGVIANTRPGSLLIDMSTIRPDVARAVADTAAGRGLRFLDAPVSGGEQGAKDGSLAIMVGSSEADFAAALPVLSEVGATIVHVGRVGSGQTVKAANQLIVAGTIQLVAEALTFLRAHGVEVEKALEVIGGGLAGSAVLRSKGPSMRARDFTPGFRVSLHHKDLGIFNDAAREAGVVAPLAANVSYLVGALKAQGCGHLDHSALLLLVEQLSGIDAREVGTETTGVMNS</sequence>
<evidence type="ECO:0000313" key="8">
    <source>
        <dbReference type="Proteomes" id="UP000502641"/>
    </source>
</evidence>
<feature type="active site" evidence="4">
    <location>
        <position position="171"/>
    </location>
</feature>
<gene>
    <name evidence="7" type="ORF">HKX69_35000</name>
</gene>
<dbReference type="PANTHER" id="PTHR43060:SF15">
    <property type="entry name" value="3-HYDROXYISOBUTYRATE DEHYDROGENASE-LIKE 1, MITOCHONDRIAL-RELATED"/>
    <property type="match status" value="1"/>
</dbReference>
<dbReference type="InterPro" id="IPR029154">
    <property type="entry name" value="HIBADH-like_NADP-bd"/>
</dbReference>
<dbReference type="SUPFAM" id="SSF48179">
    <property type="entry name" value="6-phosphogluconate dehydrogenase C-terminal domain-like"/>
    <property type="match status" value="1"/>
</dbReference>
<evidence type="ECO:0000313" key="7">
    <source>
        <dbReference type="EMBL" id="QJS14039.1"/>
    </source>
</evidence>
<dbReference type="Pfam" id="PF14833">
    <property type="entry name" value="NAD_binding_11"/>
    <property type="match status" value="1"/>
</dbReference>
<evidence type="ECO:0000259" key="5">
    <source>
        <dbReference type="Pfam" id="PF03446"/>
    </source>
</evidence>
<dbReference type="InterPro" id="IPR002204">
    <property type="entry name" value="3-OH-isobutyrate_DH-rel_CS"/>
</dbReference>
<dbReference type="GO" id="GO:0051287">
    <property type="term" value="F:NAD binding"/>
    <property type="evidence" value="ECO:0007669"/>
    <property type="project" value="InterPro"/>
</dbReference>
<keyword evidence="3" id="KW-0520">NAD</keyword>
<dbReference type="InterPro" id="IPR008927">
    <property type="entry name" value="6-PGluconate_DH-like_C_sf"/>
</dbReference>
<protein>
    <submittedName>
        <fullName evidence="7">NAD-binding protein</fullName>
    </submittedName>
</protein>
<proteinExistence type="inferred from homology"/>
<evidence type="ECO:0000256" key="1">
    <source>
        <dbReference type="ARBA" id="ARBA00009080"/>
    </source>
</evidence>
<dbReference type="PIRSF" id="PIRSF000103">
    <property type="entry name" value="HIBADH"/>
    <property type="match status" value="1"/>
</dbReference>
<dbReference type="Proteomes" id="UP000502641">
    <property type="component" value="Chromosome"/>
</dbReference>
<dbReference type="Gene3D" id="3.40.50.720">
    <property type="entry name" value="NAD(P)-binding Rossmann-like Domain"/>
    <property type="match status" value="1"/>
</dbReference>
<feature type="domain" description="6-phosphogluconate dehydrogenase NADP-binding" evidence="5">
    <location>
        <begin position="3"/>
        <end position="162"/>
    </location>
</feature>
<feature type="domain" description="3-hydroxyisobutyrate dehydrogenase-like NAD-binding" evidence="6">
    <location>
        <begin position="165"/>
        <end position="283"/>
    </location>
</feature>
<dbReference type="EMBL" id="CP053189">
    <property type="protein sequence ID" value="QJS14039.1"/>
    <property type="molecule type" value="Genomic_DNA"/>
</dbReference>
<dbReference type="GO" id="GO:0050661">
    <property type="term" value="F:NADP binding"/>
    <property type="evidence" value="ECO:0007669"/>
    <property type="project" value="InterPro"/>
</dbReference>
<dbReference type="InterPro" id="IPR015815">
    <property type="entry name" value="HIBADH-related"/>
</dbReference>
<dbReference type="InterPro" id="IPR006115">
    <property type="entry name" value="6PGDH_NADP-bd"/>
</dbReference>
<dbReference type="Gene3D" id="1.10.1040.10">
    <property type="entry name" value="N-(1-d-carboxylethyl)-l-norvaline Dehydrogenase, domain 2"/>
    <property type="match status" value="1"/>
</dbReference>
<accession>A0A6M4PTT6</accession>
<evidence type="ECO:0000259" key="6">
    <source>
        <dbReference type="Pfam" id="PF14833"/>
    </source>
</evidence>
<dbReference type="GO" id="GO:0016054">
    <property type="term" value="P:organic acid catabolic process"/>
    <property type="evidence" value="ECO:0007669"/>
    <property type="project" value="UniProtKB-ARBA"/>
</dbReference>
<keyword evidence="8" id="KW-1185">Reference proteome</keyword>
<name>A0A6M4PTT6_9ACTN</name>
<dbReference type="GO" id="GO:0016491">
    <property type="term" value="F:oxidoreductase activity"/>
    <property type="evidence" value="ECO:0007669"/>
    <property type="project" value="UniProtKB-KW"/>
</dbReference>
<comment type="similarity">
    <text evidence="1">Belongs to the HIBADH-related family.</text>
</comment>
<dbReference type="InterPro" id="IPR013328">
    <property type="entry name" value="6PGD_dom2"/>
</dbReference>
<dbReference type="PANTHER" id="PTHR43060">
    <property type="entry name" value="3-HYDROXYISOBUTYRATE DEHYDROGENASE-LIKE 1, MITOCHONDRIAL-RELATED"/>
    <property type="match status" value="1"/>
</dbReference>
<dbReference type="Pfam" id="PF03446">
    <property type="entry name" value="NAD_binding_2"/>
    <property type="match status" value="1"/>
</dbReference>